<feature type="binding site" evidence="16">
    <location>
        <position position="516"/>
    </location>
    <ligand>
        <name>L-glutamate</name>
        <dbReference type="ChEBI" id="CHEBI:29985"/>
    </ligand>
</feature>
<evidence type="ECO:0000256" key="6">
    <source>
        <dbReference type="ARBA" id="ARBA00022989"/>
    </source>
</evidence>
<dbReference type="Proteomes" id="UP001153714">
    <property type="component" value="Chromosome 18"/>
</dbReference>
<keyword evidence="3" id="KW-0813">Transport</keyword>
<protein>
    <submittedName>
        <fullName evidence="23">Uncharacterized protein</fullName>
    </submittedName>
</protein>
<evidence type="ECO:0000256" key="2">
    <source>
        <dbReference type="ARBA" id="ARBA00008685"/>
    </source>
</evidence>
<feature type="binding site" evidence="16">
    <location>
        <position position="688"/>
    </location>
    <ligand>
        <name>L-glutamate</name>
        <dbReference type="ChEBI" id="CHEBI:29985"/>
    </ligand>
</feature>
<dbReference type="SUPFAM" id="SSF81324">
    <property type="entry name" value="Voltage-gated potassium channels"/>
    <property type="match status" value="1"/>
</dbReference>
<keyword evidence="11" id="KW-0325">Glycoprotein</keyword>
<proteinExistence type="inferred from homology"/>
<dbReference type="InterPro" id="IPR028082">
    <property type="entry name" value="Peripla_BP_I"/>
</dbReference>
<accession>A0A9N9WCT9</accession>
<dbReference type="GO" id="GO:0038023">
    <property type="term" value="F:signaling receptor activity"/>
    <property type="evidence" value="ECO:0007669"/>
    <property type="project" value="InterPro"/>
</dbReference>
<reference evidence="23" key="2">
    <citation type="submission" date="2022-10" db="EMBL/GenBank/DDBJ databases">
        <authorList>
            <consortium name="ENA_rothamsted_submissions"/>
            <consortium name="culmorum"/>
            <person name="King R."/>
        </authorList>
    </citation>
    <scope>NUCLEOTIDE SEQUENCE</scope>
</reference>
<dbReference type="PANTHER" id="PTHR18966">
    <property type="entry name" value="IONOTROPIC GLUTAMATE RECEPTOR"/>
    <property type="match status" value="1"/>
</dbReference>
<keyword evidence="18" id="KW-1015">Disulfide bond</keyword>
<name>A0A9N9WCT9_9NEOP</name>
<dbReference type="SUPFAM" id="SSF53822">
    <property type="entry name" value="Periplasmic binding protein-like I"/>
    <property type="match status" value="1"/>
</dbReference>
<dbReference type="Gene3D" id="3.40.50.2300">
    <property type="match status" value="2"/>
</dbReference>
<dbReference type="FunFam" id="3.40.190.10:FF:000061">
    <property type="entry name" value="Glutamate receptor, ionotropic kainate"/>
    <property type="match status" value="1"/>
</dbReference>
<dbReference type="OrthoDB" id="5984008at2759"/>
<dbReference type="SMART" id="SM00079">
    <property type="entry name" value="PBPe"/>
    <property type="match status" value="1"/>
</dbReference>
<dbReference type="FunFam" id="1.10.287.70:FF:000105">
    <property type="entry name" value="Eye-enriched kainate receptor, isoform A"/>
    <property type="match status" value="1"/>
</dbReference>
<dbReference type="Pfam" id="PF01094">
    <property type="entry name" value="ANF_receptor"/>
    <property type="match status" value="1"/>
</dbReference>
<feature type="region of interest" description="Disordered" evidence="19">
    <location>
        <begin position="885"/>
        <end position="907"/>
    </location>
</feature>
<evidence type="ECO:0000256" key="18">
    <source>
        <dbReference type="PIRSR" id="PIRSR601508-3"/>
    </source>
</evidence>
<dbReference type="GO" id="GO:0015276">
    <property type="term" value="F:ligand-gated monoatomic ion channel activity"/>
    <property type="evidence" value="ECO:0007669"/>
    <property type="project" value="InterPro"/>
</dbReference>
<keyword evidence="8" id="KW-0406">Ion transport</keyword>
<dbReference type="PRINTS" id="PR00177">
    <property type="entry name" value="NMDARECEPTOR"/>
</dbReference>
<sequence length="927" mass="105727">MNGPNMIIWPMKTIIVFVLHIIITEAVLTTRTASFPIGGLFNSRTSESSYQAFERISRLGGAKSYHGRALQSQVVDSYSTALDLCSFTSDGKGIAALIDSRPTEGICDTTCLISNRYNVAHLAIGWEPTDTLKDDIFTFMYYPPPDLISKAYATLIKDLEWDKFTILYEDDGSFIRLQEIINTWPQENPRILFRQLDPEGDNKEIFKHIFKVARISYHILDCDVNNVRKYMEEIVQVENATQYLSFILTNLDTYTINLEDVPDLMANVSTMHLTTTNTDRWRDLGMNPDVDTIQLETALVADALTHIEKAMKKMQGQDENERKFTIVEDFTEPPGLCLKDSKADYEEAAWALGQNLREILINTTARGFTGNIEFDEDGRRKNFMLHYSKLGHDSQFIYVGDWDSTKDSITKENTVTDRSMTLKSNKIRVATRVGSPYFVFTQENDTSPYPYRGYAVDLISEIFKLINKEEKVNLEFEFYRVDHDQYGNQIAGTNKWNGMMGDLIEHKADLGICDITITSERNSVVDFSTPFMTLGISMLFREPDPEPPDMFSFLLPLDLDVWLYLATTYIIVSFVLLICARMSQDDWVNPHPCNQNPENLQNIWSLYNCMWLAMGTIMTQGCDILPRAAGSRWVAGMWWFFALIVTASYMANMSTFLSNSRRSSDINDVKALSQQNKVAYGAVYNASTYRFFQKSNESVYQKIWSVMSSAKPTVFVNNNEEGKDRVLRSKGKYAFFMESTAIEYYTHRNCELKMVGGNLDSKEYGIAMPKHYPFKPWIDHAILSLQESGRLTELKKKWWEDEDNTEHCQPDDQGDEEDNGSLQMKNTSGIFLVLGIGGILGLLVAILDFLLHARQISVKERITFKEALLSEWHASLDPRVLHKPVAPPRSISSSSGTPSLPDRERSRSRAASVLRAASSFINFDEIY</sequence>
<dbReference type="InterPro" id="IPR001508">
    <property type="entry name" value="Iono_Glu_rcpt_met"/>
</dbReference>
<dbReference type="SMART" id="SM00918">
    <property type="entry name" value="Lig_chan-Glu_bd"/>
    <property type="match status" value="1"/>
</dbReference>
<feature type="binding site" evidence="16">
    <location>
        <position position="687"/>
    </location>
    <ligand>
        <name>L-glutamate</name>
        <dbReference type="ChEBI" id="CHEBI:29985"/>
    </ligand>
</feature>
<keyword evidence="24" id="KW-1185">Reference proteome</keyword>
<feature type="transmembrane region" description="Helical" evidence="20">
    <location>
        <begin position="633"/>
        <end position="651"/>
    </location>
</feature>
<evidence type="ECO:0000256" key="16">
    <source>
        <dbReference type="PIRSR" id="PIRSR601508-1"/>
    </source>
</evidence>
<gene>
    <name evidence="23" type="ORF">DIATSA_LOCUS5635</name>
</gene>
<evidence type="ECO:0000256" key="5">
    <source>
        <dbReference type="ARBA" id="ARBA00022692"/>
    </source>
</evidence>
<feature type="binding site" evidence="16">
    <location>
        <position position="738"/>
    </location>
    <ligand>
        <name>L-glutamate</name>
        <dbReference type="ChEBI" id="CHEBI:29985"/>
    </ligand>
</feature>
<feature type="transmembrane region" description="Helical" evidence="20">
    <location>
        <begin position="561"/>
        <end position="580"/>
    </location>
</feature>
<feature type="binding site" evidence="16">
    <location>
        <position position="521"/>
    </location>
    <ligand>
        <name>L-glutamate</name>
        <dbReference type="ChEBI" id="CHEBI:29985"/>
    </ligand>
</feature>
<feature type="compositionally biased region" description="Low complexity" evidence="19">
    <location>
        <begin position="888"/>
        <end position="900"/>
    </location>
</feature>
<feature type="site" description="Crucial to convey clamshell closure to channel opening" evidence="17">
    <location>
        <position position="666"/>
    </location>
</feature>
<dbReference type="Gene3D" id="1.10.287.70">
    <property type="match status" value="1"/>
</dbReference>
<dbReference type="InterPro" id="IPR015683">
    <property type="entry name" value="Ionotropic_Glu_rcpt"/>
</dbReference>
<dbReference type="InterPro" id="IPR001320">
    <property type="entry name" value="Iontro_rcpt_C"/>
</dbReference>
<evidence type="ECO:0000256" key="12">
    <source>
        <dbReference type="ARBA" id="ARBA00023257"/>
    </source>
</evidence>
<dbReference type="Pfam" id="PF10613">
    <property type="entry name" value="Lig_chan-Glu_bd"/>
    <property type="match status" value="1"/>
</dbReference>
<keyword evidence="9 20" id="KW-0472">Membrane</keyword>
<dbReference type="Pfam" id="PF00060">
    <property type="entry name" value="Lig_chan"/>
    <property type="match status" value="1"/>
</dbReference>
<dbReference type="InterPro" id="IPR001828">
    <property type="entry name" value="ANF_lig-bd_rcpt"/>
</dbReference>
<evidence type="ECO:0000256" key="15">
    <source>
        <dbReference type="ARBA" id="ARBA00034100"/>
    </source>
</evidence>
<keyword evidence="14" id="KW-0407">Ion channel</keyword>
<keyword evidence="5 20" id="KW-0812">Transmembrane</keyword>
<evidence type="ECO:0000259" key="21">
    <source>
        <dbReference type="SMART" id="SM00079"/>
    </source>
</evidence>
<evidence type="ECO:0000256" key="17">
    <source>
        <dbReference type="PIRSR" id="PIRSR601508-2"/>
    </source>
</evidence>
<keyword evidence="7" id="KW-0770">Synapse</keyword>
<evidence type="ECO:0000313" key="23">
    <source>
        <dbReference type="EMBL" id="CAG9787777.1"/>
    </source>
</evidence>
<keyword evidence="10" id="KW-0675">Receptor</keyword>
<evidence type="ECO:0000256" key="14">
    <source>
        <dbReference type="ARBA" id="ARBA00023303"/>
    </source>
</evidence>
<feature type="domain" description="Ionotropic glutamate receptor L-glutamate and glycine-binding" evidence="22">
    <location>
        <begin position="436"/>
        <end position="505"/>
    </location>
</feature>
<evidence type="ECO:0000256" key="20">
    <source>
        <dbReference type="SAM" id="Phobius"/>
    </source>
</evidence>
<dbReference type="Gene3D" id="3.40.190.10">
    <property type="entry name" value="Periplasmic binding protein-like II"/>
    <property type="match status" value="3"/>
</dbReference>
<evidence type="ECO:0000259" key="22">
    <source>
        <dbReference type="SMART" id="SM00918"/>
    </source>
</evidence>
<keyword evidence="12" id="KW-0628">Postsynaptic cell membrane</keyword>
<feature type="transmembrane region" description="Helical" evidence="20">
    <location>
        <begin position="829"/>
        <end position="851"/>
    </location>
</feature>
<evidence type="ECO:0000256" key="8">
    <source>
        <dbReference type="ARBA" id="ARBA00023065"/>
    </source>
</evidence>
<organism evidence="23 24">
    <name type="scientific">Diatraea saccharalis</name>
    <name type="common">sugarcane borer</name>
    <dbReference type="NCBI Taxonomy" id="40085"/>
    <lineage>
        <taxon>Eukaryota</taxon>
        <taxon>Metazoa</taxon>
        <taxon>Ecdysozoa</taxon>
        <taxon>Arthropoda</taxon>
        <taxon>Hexapoda</taxon>
        <taxon>Insecta</taxon>
        <taxon>Pterygota</taxon>
        <taxon>Neoptera</taxon>
        <taxon>Endopterygota</taxon>
        <taxon>Lepidoptera</taxon>
        <taxon>Glossata</taxon>
        <taxon>Ditrysia</taxon>
        <taxon>Pyraloidea</taxon>
        <taxon>Crambidae</taxon>
        <taxon>Crambinae</taxon>
        <taxon>Diatraea</taxon>
    </lineage>
</organism>
<evidence type="ECO:0000313" key="24">
    <source>
        <dbReference type="Proteomes" id="UP001153714"/>
    </source>
</evidence>
<dbReference type="AlphaFoldDB" id="A0A9N9WCT9"/>
<feature type="disulfide bond" evidence="18">
    <location>
        <begin position="750"/>
        <end position="808"/>
    </location>
</feature>
<evidence type="ECO:0000256" key="4">
    <source>
        <dbReference type="ARBA" id="ARBA00022475"/>
    </source>
</evidence>
<keyword evidence="4" id="KW-1003">Cell membrane</keyword>
<feature type="region of interest" description="Disordered" evidence="19">
    <location>
        <begin position="802"/>
        <end position="821"/>
    </location>
</feature>
<keyword evidence="6 20" id="KW-1133">Transmembrane helix</keyword>
<comment type="subcellular location">
    <subcellularLocation>
        <location evidence="1">Cell membrane</location>
        <topology evidence="1">Multi-pass membrane protein</topology>
    </subcellularLocation>
    <subcellularLocation>
        <location evidence="15">Postsynaptic cell membrane</location>
    </subcellularLocation>
</comment>
<evidence type="ECO:0000256" key="13">
    <source>
        <dbReference type="ARBA" id="ARBA00023286"/>
    </source>
</evidence>
<evidence type="ECO:0000256" key="10">
    <source>
        <dbReference type="ARBA" id="ARBA00023170"/>
    </source>
</evidence>
<dbReference type="EMBL" id="OU893349">
    <property type="protein sequence ID" value="CAG9787777.1"/>
    <property type="molecule type" value="Genomic_DNA"/>
</dbReference>
<dbReference type="GO" id="GO:0045211">
    <property type="term" value="C:postsynaptic membrane"/>
    <property type="evidence" value="ECO:0007669"/>
    <property type="project" value="UniProtKB-SubCell"/>
</dbReference>
<comment type="similarity">
    <text evidence="2">Belongs to the glutamate-gated ion channel (TC 1.A.10.1) family.</text>
</comment>
<evidence type="ECO:0000256" key="1">
    <source>
        <dbReference type="ARBA" id="ARBA00004651"/>
    </source>
</evidence>
<reference evidence="23" key="1">
    <citation type="submission" date="2021-12" db="EMBL/GenBank/DDBJ databases">
        <authorList>
            <person name="King R."/>
        </authorList>
    </citation>
    <scope>NUCLEOTIDE SEQUENCE</scope>
</reference>
<evidence type="ECO:0000256" key="3">
    <source>
        <dbReference type="ARBA" id="ARBA00022448"/>
    </source>
</evidence>
<dbReference type="InterPro" id="IPR019594">
    <property type="entry name" value="Glu/Gly-bd"/>
</dbReference>
<evidence type="ECO:0000256" key="11">
    <source>
        <dbReference type="ARBA" id="ARBA00023180"/>
    </source>
</evidence>
<dbReference type="SUPFAM" id="SSF53850">
    <property type="entry name" value="Periplasmic binding protein-like II"/>
    <property type="match status" value="1"/>
</dbReference>
<keyword evidence="13" id="KW-1071">Ligand-gated ion channel</keyword>
<evidence type="ECO:0000256" key="19">
    <source>
        <dbReference type="SAM" id="MobiDB-lite"/>
    </source>
</evidence>
<feature type="domain" description="Ionotropic glutamate receptor C-terminal" evidence="21">
    <location>
        <begin position="426"/>
        <end position="801"/>
    </location>
</feature>
<evidence type="ECO:0000256" key="9">
    <source>
        <dbReference type="ARBA" id="ARBA00023136"/>
    </source>
</evidence>
<feature type="transmembrane region" description="Helical" evidence="20">
    <location>
        <begin position="6"/>
        <end position="28"/>
    </location>
</feature>
<evidence type="ECO:0000256" key="7">
    <source>
        <dbReference type="ARBA" id="ARBA00023018"/>
    </source>
</evidence>